<feature type="chain" id="PRO_5010747088" description="DUF4252 domain-containing protein" evidence="1">
    <location>
        <begin position="21"/>
        <end position="168"/>
    </location>
</feature>
<dbReference type="PROSITE" id="PS51257">
    <property type="entry name" value="PROKAR_LIPOPROTEIN"/>
    <property type="match status" value="1"/>
</dbReference>
<dbReference type="InterPro" id="IPR025348">
    <property type="entry name" value="DUF4252"/>
</dbReference>
<name>A0A1V6LTA2_9FLAO</name>
<feature type="signal peptide" evidence="1">
    <location>
        <begin position="1"/>
        <end position="20"/>
    </location>
</feature>
<gene>
    <name evidence="2" type="ORF">BUL40_05760</name>
</gene>
<evidence type="ECO:0000313" key="3">
    <source>
        <dbReference type="Proteomes" id="UP000191680"/>
    </source>
</evidence>
<keyword evidence="1" id="KW-0732">Signal</keyword>
<dbReference type="RefSeq" id="WP_010516535.1">
    <property type="nucleotide sequence ID" value="NZ_AFOE01000004.1"/>
</dbReference>
<proteinExistence type="predicted"/>
<dbReference type="Pfam" id="PF14060">
    <property type="entry name" value="DUF4252"/>
    <property type="match status" value="1"/>
</dbReference>
<dbReference type="Proteomes" id="UP000191680">
    <property type="component" value="Unassembled WGS sequence"/>
</dbReference>
<protein>
    <recommendedName>
        <fullName evidence="4">DUF4252 domain-containing protein</fullName>
    </recommendedName>
</protein>
<comment type="caution">
    <text evidence="2">The sequence shown here is derived from an EMBL/GenBank/DDBJ whole genome shotgun (WGS) entry which is preliminary data.</text>
</comment>
<organism evidence="2 3">
    <name type="scientific">Croceivirga radicis</name>
    <dbReference type="NCBI Taxonomy" id="1929488"/>
    <lineage>
        <taxon>Bacteria</taxon>
        <taxon>Pseudomonadati</taxon>
        <taxon>Bacteroidota</taxon>
        <taxon>Flavobacteriia</taxon>
        <taxon>Flavobacteriales</taxon>
        <taxon>Flavobacteriaceae</taxon>
        <taxon>Croceivirga</taxon>
    </lineage>
</organism>
<keyword evidence="3" id="KW-1185">Reference proteome</keyword>
<evidence type="ECO:0008006" key="4">
    <source>
        <dbReference type="Google" id="ProtNLM"/>
    </source>
</evidence>
<dbReference type="OrthoDB" id="1188150at2"/>
<evidence type="ECO:0000313" key="2">
    <source>
        <dbReference type="EMBL" id="OQD43339.1"/>
    </source>
</evidence>
<reference evidence="2 3" key="1">
    <citation type="submission" date="2016-12" db="EMBL/GenBank/DDBJ databases">
        <authorList>
            <person name="Song W.-J."/>
            <person name="Kurnit D.M."/>
        </authorList>
    </citation>
    <scope>NUCLEOTIDE SEQUENCE [LARGE SCALE GENOMIC DNA]</scope>
    <source>
        <strain evidence="2 3">HSG9</strain>
    </source>
</reference>
<dbReference type="AlphaFoldDB" id="A0A1V6LTA2"/>
<sequence length="168" mass="19455">MKNSLLSLMLLLFLSCSSYNSIDSFYEAHKNDNQVTAFRVPQFMFSLLRNISPEMNSLVGDTKDLRYMQFPSATDKQAQFLNSQMNSFTGSSFIEIYRKNDNLKRNVVSIREKRDVVKEILVYKNDNTNGSFLYFKGNFDPVQVRKMAKNNDFEAFGQKLVPQLLNSN</sequence>
<evidence type="ECO:0000256" key="1">
    <source>
        <dbReference type="SAM" id="SignalP"/>
    </source>
</evidence>
<accession>A0A1V6LTA2</accession>
<dbReference type="EMBL" id="MTBC01000003">
    <property type="protein sequence ID" value="OQD43339.1"/>
    <property type="molecule type" value="Genomic_DNA"/>
</dbReference>